<dbReference type="Proteomes" id="UP000199477">
    <property type="component" value="Unassembled WGS sequence"/>
</dbReference>
<accession>A0A1I2K5Q7</accession>
<gene>
    <name evidence="3" type="ORF">SAMN02799615_04344</name>
</gene>
<keyword evidence="4" id="KW-1185">Reference proteome</keyword>
<evidence type="ECO:0000259" key="2">
    <source>
        <dbReference type="Pfam" id="PF18862"/>
    </source>
</evidence>
<evidence type="ECO:0000313" key="4">
    <source>
        <dbReference type="Proteomes" id="UP000199477"/>
    </source>
</evidence>
<dbReference type="STRING" id="500610.SAMN02799615_04344"/>
<dbReference type="RefSeq" id="WP_026633422.1">
    <property type="nucleotide sequence ID" value="NZ_FONH01000037.1"/>
</dbReference>
<feature type="domain" description="Apea-like HEPN" evidence="1">
    <location>
        <begin position="312"/>
        <end position="441"/>
    </location>
</feature>
<dbReference type="InterPro" id="IPR041223">
    <property type="entry name" value="ApeA_NTD"/>
</dbReference>
<evidence type="ECO:0000259" key="1">
    <source>
        <dbReference type="Pfam" id="PF18739"/>
    </source>
</evidence>
<dbReference type="EMBL" id="FONH01000037">
    <property type="protein sequence ID" value="SFF60246.1"/>
    <property type="molecule type" value="Genomic_DNA"/>
</dbReference>
<sequence length="464" mass="52374">MKLDAPQALEGHFWLPEHPEEVSGRLRISEVGKCSLELLDLFCSEEAVFRDTPQDLRTIHGIVQGGPVTLYDCFYLDRNYGFGTVAVSKLHVGNVFRGAHLPPEDQLRVIRLEAVIAGLDEWLQITGIESDFEFDAEHKVQSAFIRYVPPPNIELNLPGLQVIFEFTWTAPGGNAQTEARITHQARLNVIPVAEASFDDICQQLARLVNFLSFAADQTLTIDELYAYSPAATREAGQEHKPIRLQVFYESSTPPRTVTAKRDSMLFAYPDVTGRLERMLTSWMTHHEALSPAFNLYFAVQAGRHTFLESAFLSIAQGLETLHDRTSTEAIEPAAVFDAKVERILATCPEADRDWLIDQLAYANKPSLRARLRCMLKPFVSHFGSAKFRTALIDKVVDTRNYLTHYDPDLATRSARGRELLPLTFKLQALFQLHLLLLVEIDQARIDKLIASNRKLRYQLGLDPG</sequence>
<dbReference type="AlphaFoldDB" id="A0A1I2K5Q7"/>
<protein>
    <submittedName>
        <fullName evidence="3">Uncharacterized protein</fullName>
    </submittedName>
</protein>
<dbReference type="Pfam" id="PF18862">
    <property type="entry name" value="ApeA_NTD1"/>
    <property type="match status" value="1"/>
</dbReference>
<name>A0A1I2K5Q7_9GAMM</name>
<dbReference type="InterPro" id="IPR041229">
    <property type="entry name" value="HEPN_Apea"/>
</dbReference>
<dbReference type="Pfam" id="PF18739">
    <property type="entry name" value="HEPN_Apea"/>
    <property type="match status" value="1"/>
</dbReference>
<organism evidence="3 4">
    <name type="scientific">Dyella marensis</name>
    <dbReference type="NCBI Taxonomy" id="500610"/>
    <lineage>
        <taxon>Bacteria</taxon>
        <taxon>Pseudomonadati</taxon>
        <taxon>Pseudomonadota</taxon>
        <taxon>Gammaproteobacteria</taxon>
        <taxon>Lysobacterales</taxon>
        <taxon>Rhodanobacteraceae</taxon>
        <taxon>Dyella</taxon>
    </lineage>
</organism>
<proteinExistence type="predicted"/>
<evidence type="ECO:0000313" key="3">
    <source>
        <dbReference type="EMBL" id="SFF60246.1"/>
    </source>
</evidence>
<feature type="domain" description="ApeA N-terminal" evidence="2">
    <location>
        <begin position="11"/>
        <end position="282"/>
    </location>
</feature>
<reference evidence="4" key="1">
    <citation type="submission" date="2016-10" db="EMBL/GenBank/DDBJ databases">
        <authorList>
            <person name="Varghese N."/>
            <person name="Submissions S."/>
        </authorList>
    </citation>
    <scope>NUCLEOTIDE SEQUENCE [LARGE SCALE GENOMIC DNA]</scope>
    <source>
        <strain evidence="4">UNC178MFTsu3.1</strain>
    </source>
</reference>